<comment type="function">
    <text evidence="9 10">This protein specifically catalyzes the removal of signal peptides from prolipoproteins.</text>
</comment>
<reference evidence="12 13" key="1">
    <citation type="journal article" date="2025" name="Anaerobe">
        <title>Description of Anaerococcus kampingiae sp. nov., Anaerococcus groningensis sp. nov., Anaerococcus martiniensis sp. nov., and Anaerococcus cruorum sp. nov., isolated from human clinical specimens.</title>
        <authorList>
            <person name="Boiten K.E."/>
            <person name="Meijer J."/>
            <person name="van Wezel E.M."/>
            <person name="Veloo A.C.M."/>
        </authorList>
    </citation>
    <scope>NUCLEOTIDE SEQUENCE [LARGE SCALE GENOMIC DNA]</scope>
    <source>
        <strain evidence="12 13">ENR1039</strain>
    </source>
</reference>
<evidence type="ECO:0000256" key="10">
    <source>
        <dbReference type="RuleBase" id="RU000594"/>
    </source>
</evidence>
<dbReference type="GO" id="GO:0004190">
    <property type="term" value="F:aspartic-type endopeptidase activity"/>
    <property type="evidence" value="ECO:0007669"/>
    <property type="project" value="UniProtKB-EC"/>
</dbReference>
<evidence type="ECO:0000256" key="11">
    <source>
        <dbReference type="RuleBase" id="RU004181"/>
    </source>
</evidence>
<keyword evidence="4 9" id="KW-0812">Transmembrane</keyword>
<gene>
    <name evidence="9 12" type="primary">lspA</name>
    <name evidence="12" type="ORF">ACCQ40_05500</name>
</gene>
<dbReference type="PANTHER" id="PTHR33695:SF1">
    <property type="entry name" value="LIPOPROTEIN SIGNAL PEPTIDASE"/>
    <property type="match status" value="1"/>
</dbReference>
<evidence type="ECO:0000256" key="6">
    <source>
        <dbReference type="ARBA" id="ARBA00022801"/>
    </source>
</evidence>
<evidence type="ECO:0000256" key="3">
    <source>
        <dbReference type="ARBA" id="ARBA00022670"/>
    </source>
</evidence>
<keyword evidence="7 9" id="KW-1133">Transmembrane helix</keyword>
<evidence type="ECO:0000256" key="8">
    <source>
        <dbReference type="ARBA" id="ARBA00023136"/>
    </source>
</evidence>
<dbReference type="PANTHER" id="PTHR33695">
    <property type="entry name" value="LIPOPROTEIN SIGNAL PEPTIDASE"/>
    <property type="match status" value="1"/>
</dbReference>
<dbReference type="EC" id="3.4.23.36" evidence="9"/>
<dbReference type="NCBIfam" id="TIGR00077">
    <property type="entry name" value="lspA"/>
    <property type="match status" value="1"/>
</dbReference>
<keyword evidence="6 9" id="KW-0378">Hydrolase</keyword>
<evidence type="ECO:0000256" key="7">
    <source>
        <dbReference type="ARBA" id="ARBA00022989"/>
    </source>
</evidence>
<sequence length="148" mass="17103">MTYIIIIVLGLILDRLTKTYAINNLIENPYNGTLFNFTYLENRGAAFGILQDRKIFFIILTLVIVCALVYYFLKNYRTNNKILNIALAMIISGAIGNFYDRLFQGYVVDFIEFAFVNFPVFNIADIFVTVGSILLIIYMIFFEESEKV</sequence>
<keyword evidence="3 9" id="KW-0645">Protease</keyword>
<proteinExistence type="inferred from homology"/>
<comment type="pathway">
    <text evidence="9">Protein modification; lipoprotein biosynthesis (signal peptide cleavage).</text>
</comment>
<name>A0ABW9MWK3_9FIRM</name>
<dbReference type="Proteomes" id="UP001638015">
    <property type="component" value="Unassembled WGS sequence"/>
</dbReference>
<evidence type="ECO:0000313" key="13">
    <source>
        <dbReference type="Proteomes" id="UP001638015"/>
    </source>
</evidence>
<comment type="catalytic activity">
    <reaction evidence="9 10">
        <text>Release of signal peptides from bacterial membrane prolipoproteins. Hydrolyzes -Xaa-Yaa-Zaa-|-(S,diacylglyceryl)Cys-, in which Xaa is hydrophobic (preferably Leu), and Yaa (Ala or Ser) and Zaa (Gly or Ala) have small, neutral side chains.</text>
        <dbReference type="EC" id="3.4.23.36"/>
    </reaction>
</comment>
<evidence type="ECO:0000256" key="9">
    <source>
        <dbReference type="HAMAP-Rule" id="MF_00161"/>
    </source>
</evidence>
<dbReference type="RefSeq" id="WP_410032950.1">
    <property type="nucleotide sequence ID" value="NZ_JBGMEH010000006.1"/>
</dbReference>
<comment type="caution">
    <text evidence="12">The sequence shown here is derived from an EMBL/GenBank/DDBJ whole genome shotgun (WGS) entry which is preliminary data.</text>
</comment>
<organism evidence="12 13">
    <name type="scientific">Anaerococcus cruorum</name>
    <dbReference type="NCBI Taxonomy" id="3115617"/>
    <lineage>
        <taxon>Bacteria</taxon>
        <taxon>Bacillati</taxon>
        <taxon>Bacillota</taxon>
        <taxon>Tissierellia</taxon>
        <taxon>Tissierellales</taxon>
        <taxon>Peptoniphilaceae</taxon>
        <taxon>Anaerococcus</taxon>
    </lineage>
</organism>
<dbReference type="PRINTS" id="PR00781">
    <property type="entry name" value="LIPOSIGPTASE"/>
</dbReference>
<feature type="transmembrane region" description="Helical" evidence="9">
    <location>
        <begin position="82"/>
        <end position="99"/>
    </location>
</feature>
<feature type="active site" evidence="9">
    <location>
        <position position="125"/>
    </location>
</feature>
<feature type="active site" evidence="9">
    <location>
        <position position="109"/>
    </location>
</feature>
<keyword evidence="5 9" id="KW-0064">Aspartyl protease</keyword>
<dbReference type="EMBL" id="JBGMEH010000006">
    <property type="protein sequence ID" value="MFO3716242.1"/>
    <property type="molecule type" value="Genomic_DNA"/>
</dbReference>
<dbReference type="PROSITE" id="PS00855">
    <property type="entry name" value="SPASE_II"/>
    <property type="match status" value="1"/>
</dbReference>
<evidence type="ECO:0000313" key="12">
    <source>
        <dbReference type="EMBL" id="MFO3716242.1"/>
    </source>
</evidence>
<dbReference type="InterPro" id="IPR001872">
    <property type="entry name" value="Peptidase_A8"/>
</dbReference>
<comment type="caution">
    <text evidence="9">Lacks conserved residue(s) required for the propagation of feature annotation.</text>
</comment>
<keyword evidence="2 9" id="KW-1003">Cell membrane</keyword>
<evidence type="ECO:0000256" key="2">
    <source>
        <dbReference type="ARBA" id="ARBA00022475"/>
    </source>
</evidence>
<keyword evidence="8 9" id="KW-0472">Membrane</keyword>
<comment type="similarity">
    <text evidence="1 9 11">Belongs to the peptidase A8 family.</text>
</comment>
<feature type="transmembrane region" description="Helical" evidence="9">
    <location>
        <begin position="119"/>
        <end position="142"/>
    </location>
</feature>
<evidence type="ECO:0000256" key="1">
    <source>
        <dbReference type="ARBA" id="ARBA00006139"/>
    </source>
</evidence>
<accession>A0ABW9MWK3</accession>
<comment type="subcellular location">
    <subcellularLocation>
        <location evidence="9">Cell membrane</location>
        <topology evidence="9">Multi-pass membrane protein</topology>
    </subcellularLocation>
</comment>
<protein>
    <recommendedName>
        <fullName evidence="9">Lipoprotein signal peptidase</fullName>
        <ecNumber evidence="9">3.4.23.36</ecNumber>
    </recommendedName>
    <alternativeName>
        <fullName evidence="9">Prolipoprotein signal peptidase</fullName>
    </alternativeName>
    <alternativeName>
        <fullName evidence="9">Signal peptidase II</fullName>
        <shortName evidence="9">SPase II</shortName>
    </alternativeName>
</protein>
<evidence type="ECO:0000256" key="4">
    <source>
        <dbReference type="ARBA" id="ARBA00022692"/>
    </source>
</evidence>
<dbReference type="Pfam" id="PF01252">
    <property type="entry name" value="Peptidase_A8"/>
    <property type="match status" value="1"/>
</dbReference>
<keyword evidence="13" id="KW-1185">Reference proteome</keyword>
<evidence type="ECO:0000256" key="5">
    <source>
        <dbReference type="ARBA" id="ARBA00022750"/>
    </source>
</evidence>
<feature type="transmembrane region" description="Helical" evidence="9">
    <location>
        <begin position="55"/>
        <end position="73"/>
    </location>
</feature>
<dbReference type="HAMAP" id="MF_00161">
    <property type="entry name" value="LspA"/>
    <property type="match status" value="1"/>
</dbReference>